<dbReference type="InterPro" id="IPR033856">
    <property type="entry name" value="Trp_halogen"/>
</dbReference>
<evidence type="ECO:0000256" key="1">
    <source>
        <dbReference type="PIRSR" id="PIRSR011396-1"/>
    </source>
</evidence>
<feature type="binding site" evidence="2">
    <location>
        <begin position="19"/>
        <end position="22"/>
    </location>
    <ligand>
        <name>FAD</name>
        <dbReference type="ChEBI" id="CHEBI:57692"/>
    </ligand>
</feature>
<feature type="binding site" evidence="2">
    <location>
        <position position="340"/>
    </location>
    <ligand>
        <name>FAD</name>
        <dbReference type="ChEBI" id="CHEBI:57692"/>
    </ligand>
</feature>
<dbReference type="PANTHER" id="PTHR43747">
    <property type="entry name" value="FAD-BINDING PROTEIN"/>
    <property type="match status" value="1"/>
</dbReference>
<evidence type="ECO:0000256" key="2">
    <source>
        <dbReference type="PIRSR" id="PIRSR011396-2"/>
    </source>
</evidence>
<dbReference type="GO" id="GO:0000166">
    <property type="term" value="F:nucleotide binding"/>
    <property type="evidence" value="ECO:0007669"/>
    <property type="project" value="UniProtKB-KW"/>
</dbReference>
<gene>
    <name evidence="3" type="ORF">CVN68_09190</name>
</gene>
<reference evidence="3 4" key="1">
    <citation type="submission" date="2017-11" db="EMBL/GenBank/DDBJ databases">
        <title>Complete genome sequence of Sphingomonas sp. Strain Cra20, a psychrotolerant potential plant growth promoting rhizobacteria.</title>
        <authorList>
            <person name="Luo Y."/>
        </authorList>
    </citation>
    <scope>NUCLEOTIDE SEQUENCE [LARGE SCALE GENOMIC DNA]</scope>
    <source>
        <strain evidence="3 4">Cra20</strain>
    </source>
</reference>
<name>A0A2K8MHW2_9SPHN</name>
<keyword evidence="4" id="KW-1185">Reference proteome</keyword>
<sequence>MVTGGSAANAIERVVIVGGGTAGWMAAAALSAHLAGSGVSITLVESSDIGTVGVGEATIPTIRRFYGQLGMSDAEVMQACQATAKFGIRFVDWLRDGHDFVHPFGRFGQDLKGVDFHHYWLRARAAGDRAPLGDYSLGSLLAGEGHATLPAPDPGSQLGIFDWALHFDAALFAQHMRRFAERMGVARVDARIAHVSLWGEDGFIEGLTLDNGARIGGDLFVDCSGFRSLLLGEALGVGYEDWSHWLLCDGAFAVQSERAGPPPSCTIVTARRAGWQWRIPLRTREGNGLVFSSRFQSDDDARDELLAQVPGKPVMEPRRLRFTPGRRKVAWTKNCVGLGLASGFLEPLESTSIALIETGIERLKQLFPDKDFDPAVIAEYNEQSAEEIERVRDFLILHYKLNGRPGAFWQTCRDMELPDSLNAKRALWRARGAFIRYRWEMFSPASWLAIYAGFENIPARIDPAIAGLDTDQLRRSLEAMRRSVRETLADTPTHQEFLEIMDGAAAKGRAA</sequence>
<dbReference type="AlphaFoldDB" id="A0A2K8MHW2"/>
<feature type="binding site" evidence="2">
    <location>
        <position position="85"/>
    </location>
    <ligand>
        <name>7-chloro-L-tryptophan</name>
        <dbReference type="ChEBI" id="CHEBI:58713"/>
    </ligand>
</feature>
<feature type="active site" evidence="1">
    <location>
        <position position="85"/>
    </location>
</feature>
<dbReference type="PIRSF" id="PIRSF011396">
    <property type="entry name" value="Trp_halogenase"/>
    <property type="match status" value="1"/>
</dbReference>
<dbReference type="GO" id="GO:0004497">
    <property type="term" value="F:monooxygenase activity"/>
    <property type="evidence" value="ECO:0007669"/>
    <property type="project" value="InterPro"/>
</dbReference>
<accession>A0A2K8MHW2</accession>
<evidence type="ECO:0000313" key="3">
    <source>
        <dbReference type="EMBL" id="ATY32126.1"/>
    </source>
</evidence>
<keyword evidence="2" id="KW-0274">FAD</keyword>
<protein>
    <submittedName>
        <fullName evidence="3">Tryptophan halogenase</fullName>
    </submittedName>
</protein>
<feature type="binding site" evidence="2">
    <location>
        <position position="353"/>
    </location>
    <ligand>
        <name>FAD</name>
        <dbReference type="ChEBI" id="CHEBI:57692"/>
    </ligand>
</feature>
<dbReference type="InterPro" id="IPR036188">
    <property type="entry name" value="FAD/NAD-bd_sf"/>
</dbReference>
<dbReference type="Proteomes" id="UP000229081">
    <property type="component" value="Chromosome"/>
</dbReference>
<organism evidence="3 4">
    <name type="scientific">Sphingomonas psychrotolerans</name>
    <dbReference type="NCBI Taxonomy" id="1327635"/>
    <lineage>
        <taxon>Bacteria</taxon>
        <taxon>Pseudomonadati</taxon>
        <taxon>Pseudomonadota</taxon>
        <taxon>Alphaproteobacteria</taxon>
        <taxon>Sphingomonadales</taxon>
        <taxon>Sphingomonadaceae</taxon>
        <taxon>Sphingomonas</taxon>
    </lineage>
</organism>
<keyword evidence="2" id="KW-0285">Flavoprotein</keyword>
<keyword evidence="2" id="KW-0547">Nucleotide-binding</keyword>
<dbReference type="InterPro" id="IPR050816">
    <property type="entry name" value="Flavin-dep_Halogenase_NPB"/>
</dbReference>
<dbReference type="SUPFAM" id="SSF51905">
    <property type="entry name" value="FAD/NAD(P)-binding domain"/>
    <property type="match status" value="1"/>
</dbReference>
<feature type="binding site" evidence="2">
    <location>
        <position position="349"/>
    </location>
    <ligand>
        <name>L-tryptophan</name>
        <dbReference type="ChEBI" id="CHEBI:57912"/>
    </ligand>
</feature>
<proteinExistence type="predicted"/>
<dbReference type="Pfam" id="PF04820">
    <property type="entry name" value="Trp_halogenase"/>
    <property type="match status" value="1"/>
</dbReference>
<evidence type="ECO:0000313" key="4">
    <source>
        <dbReference type="Proteomes" id="UP000229081"/>
    </source>
</evidence>
<dbReference type="OrthoDB" id="462203at2"/>
<dbReference type="EMBL" id="CP024923">
    <property type="protein sequence ID" value="ATY32126.1"/>
    <property type="molecule type" value="Genomic_DNA"/>
</dbReference>
<dbReference type="PANTHER" id="PTHR43747:SF4">
    <property type="entry name" value="FLAVIN-DEPENDENT TRYPTOPHAN HALOGENASE"/>
    <property type="match status" value="1"/>
</dbReference>
<dbReference type="KEGG" id="sphc:CVN68_09190"/>
<dbReference type="InterPro" id="IPR006905">
    <property type="entry name" value="Flavin_halogenase"/>
</dbReference>
<dbReference type="Gene3D" id="3.50.50.60">
    <property type="entry name" value="FAD/NAD(P)-binding domain"/>
    <property type="match status" value="1"/>
</dbReference>